<sequence length="150" mass="16043">MPDEATAKQLILDHCRKINEGDVEGLLKLYAEDCSFEDPVGNGKQYGLKALSQRAAAAIFSGAYEDAASPVTAEGGRYAAVPMVSTFNYLPLAGPAMAQTGLLPPEPPPDPENKMIRVNIVMVIRVNDDGLVDQMQAFYGRGDATVIDKG</sequence>
<evidence type="ECO:0000313" key="2">
    <source>
        <dbReference type="EMBL" id="KUN37982.1"/>
    </source>
</evidence>
<dbReference type="InterPro" id="IPR037401">
    <property type="entry name" value="SnoaL-like"/>
</dbReference>
<protein>
    <recommendedName>
        <fullName evidence="1">SnoaL-like domain-containing protein</fullName>
    </recommendedName>
</protein>
<dbReference type="AlphaFoldDB" id="A0A101QXT3"/>
<dbReference type="STRING" id="68231.AQJ30_13945"/>
<dbReference type="EMBL" id="LMWS01000017">
    <property type="protein sequence ID" value="KUN37982.1"/>
    <property type="molecule type" value="Genomic_DNA"/>
</dbReference>
<dbReference type="InterPro" id="IPR032710">
    <property type="entry name" value="NTF2-like_dom_sf"/>
</dbReference>
<organism evidence="2 3">
    <name type="scientific">Streptomyces longwoodensis</name>
    <dbReference type="NCBI Taxonomy" id="68231"/>
    <lineage>
        <taxon>Bacteria</taxon>
        <taxon>Bacillati</taxon>
        <taxon>Actinomycetota</taxon>
        <taxon>Actinomycetes</taxon>
        <taxon>Kitasatosporales</taxon>
        <taxon>Streptomycetaceae</taxon>
        <taxon>Streptomyces</taxon>
    </lineage>
</organism>
<dbReference type="GeneID" id="91425701"/>
<keyword evidence="3" id="KW-1185">Reference proteome</keyword>
<dbReference type="Proteomes" id="UP000053271">
    <property type="component" value="Unassembled WGS sequence"/>
</dbReference>
<dbReference type="SUPFAM" id="SSF54427">
    <property type="entry name" value="NTF2-like"/>
    <property type="match status" value="1"/>
</dbReference>
<comment type="caution">
    <text evidence="2">The sequence shown here is derived from an EMBL/GenBank/DDBJ whole genome shotgun (WGS) entry which is preliminary data.</text>
</comment>
<evidence type="ECO:0000313" key="3">
    <source>
        <dbReference type="Proteomes" id="UP000053271"/>
    </source>
</evidence>
<evidence type="ECO:0000259" key="1">
    <source>
        <dbReference type="Pfam" id="PF12680"/>
    </source>
</evidence>
<dbReference type="Pfam" id="PF12680">
    <property type="entry name" value="SnoaL_2"/>
    <property type="match status" value="1"/>
</dbReference>
<gene>
    <name evidence="2" type="ORF">AQJ30_13945</name>
</gene>
<dbReference type="Gene3D" id="3.10.450.50">
    <property type="match status" value="1"/>
</dbReference>
<feature type="domain" description="SnoaL-like" evidence="1">
    <location>
        <begin position="15"/>
        <end position="132"/>
    </location>
</feature>
<reference evidence="2 3" key="1">
    <citation type="submission" date="2015-10" db="EMBL/GenBank/DDBJ databases">
        <title>Draft genome sequence of Streptomyces longwoodensis DSM 41677, type strain for the species Streptomyces longwoodensis.</title>
        <authorList>
            <person name="Ruckert C."/>
            <person name="Winkler A."/>
            <person name="Kalinowski J."/>
            <person name="Kampfer P."/>
            <person name="Glaeser S."/>
        </authorList>
    </citation>
    <scope>NUCLEOTIDE SEQUENCE [LARGE SCALE GENOMIC DNA]</scope>
    <source>
        <strain evidence="2 3">DSM 41677</strain>
    </source>
</reference>
<proteinExistence type="predicted"/>
<name>A0A101QXT3_9ACTN</name>
<dbReference type="RefSeq" id="WP_067233230.1">
    <property type="nucleotide sequence ID" value="NZ_JBEXMK010000015.1"/>
</dbReference>
<accession>A0A101QXT3</accession>